<dbReference type="RefSeq" id="WP_003464362.1">
    <property type="nucleotide sequence ID" value="NZ_ABDW01000020.1"/>
</dbReference>
<evidence type="ECO:0000313" key="1">
    <source>
        <dbReference type="EMBL" id="EDT14563.1"/>
    </source>
</evidence>
<gene>
    <name evidence="1" type="ORF">AC3_A0430</name>
</gene>
<sequence length="855" mass="101091">MFIKSDSSKGINYNFENKDICLTECLFIGPIKNPIENNFFNYKLDNIFINNNFKITEGEYLYLINKEKCLLKYFSKLERFNGNYYRKSLDFSEFNLKKDERIFAFFNINSNIDRNIILKIGRSNDFKLWLNNTLIYNKSSIIYNEFYESTGFSDSIFINLKLNKGDNLILIELNKNSQMISLKLSKDKYDNELNVFKDYYESTCLNRIGIIHHTNLCINLDKYEFMIIPKDYINIDLNSELTIKIIFKNNVISIIKSKFYKKNIINILEFKNSDECIMNIEVIYLTKSNINMIHKLKVLLPNYLFLKSNSKGYRNNIINYLDFIKKDIPLEMIPWIISEEYNKIIDLSSITSYLLDTSGIHRIFFTSKLDNTLQNICVFLPEDYSREKSYSIVVHLAPAVSGNFIKFHSQKSYKSNVIFVEISTRGVTQGSYIGEYAILENIKILKEILKLKKYTFNFIGYSTGAFAVWALAENYPDMVNSIVTISGFPYYRNLCNLTNIPILNISGDNDDMIKRSFEEPTNFFKNKNPQYKGLLLKEADHLTIMNTLFSKYVINTLINRNPNEIINVSFRTERMRHNKTKYIEILSYKDYYGKIDIEFYNEQININIENITSFIFYVPSNFKNKKFDIYIINNNIKQKFTIKDTDKLLFKYFKNRFILIDEEVLEVNLIDNIKGMGLLDIYMDSIKILFRNTTNDEVRKSMYKVAKTMSNLKTMGYNPNVNVNYKIECIDYFHKDNYCNDNIILINEGENNFFEEIIHKLPIKPYCNGFYYNDEFIEGDYCILFITKNPYNDKKKLLIIYSTKYELFNSNYFLRNFIIPSYSNGLNQWLNGDALIYKDKEYIVINSIGCPIKFK</sequence>
<dbReference type="InterPro" id="IPR029058">
    <property type="entry name" value="AB_hydrolase_fold"/>
</dbReference>
<dbReference type="Gene3D" id="3.40.50.1820">
    <property type="entry name" value="alpha/beta hydrolase"/>
    <property type="match status" value="1"/>
</dbReference>
<proteinExistence type="predicted"/>
<accession>B1BUM1</accession>
<evidence type="ECO:0000313" key="2">
    <source>
        <dbReference type="Proteomes" id="UP000005337"/>
    </source>
</evidence>
<dbReference type="SUPFAM" id="SSF53474">
    <property type="entry name" value="alpha/beta-Hydrolases"/>
    <property type="match status" value="1"/>
</dbReference>
<dbReference type="EMBL" id="ABDW01000020">
    <property type="protein sequence ID" value="EDT14563.1"/>
    <property type="molecule type" value="Genomic_DNA"/>
</dbReference>
<dbReference type="Proteomes" id="UP000005337">
    <property type="component" value="Unassembled WGS sequence"/>
</dbReference>
<dbReference type="AlphaFoldDB" id="B1BUM1"/>
<reference evidence="1 2" key="1">
    <citation type="submission" date="2007-07" db="EMBL/GenBank/DDBJ databases">
        <title>Annotation of Clostridium perfringens E str. JGS1987.</title>
        <authorList>
            <person name="Paulsen I."/>
            <person name="Sebastian Y."/>
        </authorList>
    </citation>
    <scope>NUCLEOTIDE SEQUENCE [LARGE SCALE GENOMIC DNA]</scope>
    <source>
        <strain evidence="2">E str. JGS1987</strain>
    </source>
</reference>
<name>B1BUM1_CLOPF</name>
<comment type="caution">
    <text evidence="1">The sequence shown here is derived from an EMBL/GenBank/DDBJ whole genome shotgun (WGS) entry which is preliminary data.</text>
</comment>
<protein>
    <submittedName>
        <fullName evidence="1">PdpB</fullName>
    </submittedName>
</protein>
<organism evidence="1 2">
    <name type="scientific">Clostridium perfringens E str. JGS1987</name>
    <dbReference type="NCBI Taxonomy" id="451755"/>
    <lineage>
        <taxon>Bacteria</taxon>
        <taxon>Bacillati</taxon>
        <taxon>Bacillota</taxon>
        <taxon>Clostridia</taxon>
        <taxon>Eubacteriales</taxon>
        <taxon>Clostridiaceae</taxon>
        <taxon>Clostridium</taxon>
    </lineage>
</organism>